<sequence>MWLFLIFLAVPLIEIALFIQVGGLIGLWPTLGIVLLTAAIGTWLIRLQGALALSQLRNSFRELRDPAEPLAHGAMILFAGALLLTPGFFTDAVGFALLMPPVRATAYRWLAKRIVVQGMSYGPDPYARTRRNTDAQSEVIEGDFEEIAPQGNPRPGSSGWTRH</sequence>
<evidence type="ECO:0000313" key="4">
    <source>
        <dbReference type="Proteomes" id="UP000466730"/>
    </source>
</evidence>
<comment type="caution">
    <text evidence="3">The sequence shown here is derived from an EMBL/GenBank/DDBJ whole genome shotgun (WGS) entry which is preliminary data.</text>
</comment>
<feature type="transmembrane region" description="Helical" evidence="2">
    <location>
        <begin position="28"/>
        <end position="53"/>
    </location>
</feature>
<dbReference type="OrthoDB" id="9792788at2"/>
<keyword evidence="2" id="KW-0472">Membrane</keyword>
<dbReference type="Proteomes" id="UP000466730">
    <property type="component" value="Unassembled WGS sequence"/>
</dbReference>
<dbReference type="Pfam" id="PF04186">
    <property type="entry name" value="FxsA"/>
    <property type="match status" value="1"/>
</dbReference>
<protein>
    <submittedName>
        <fullName evidence="3">FxsA family protein</fullName>
    </submittedName>
</protein>
<dbReference type="NCBIfam" id="NF008528">
    <property type="entry name" value="PRK11463.1-2"/>
    <property type="match status" value="1"/>
</dbReference>
<name>A0A844BB51_9RHOB</name>
<keyword evidence="2" id="KW-1133">Transmembrane helix</keyword>
<dbReference type="PANTHER" id="PTHR35335">
    <property type="entry name" value="UPF0716 PROTEIN FXSA"/>
    <property type="match status" value="1"/>
</dbReference>
<feature type="region of interest" description="Disordered" evidence="1">
    <location>
        <begin position="142"/>
        <end position="163"/>
    </location>
</feature>
<evidence type="ECO:0000256" key="2">
    <source>
        <dbReference type="SAM" id="Phobius"/>
    </source>
</evidence>
<dbReference type="PANTHER" id="PTHR35335:SF1">
    <property type="entry name" value="UPF0716 PROTEIN FXSA"/>
    <property type="match status" value="1"/>
</dbReference>
<dbReference type="AlphaFoldDB" id="A0A844BB51"/>
<proteinExistence type="predicted"/>
<evidence type="ECO:0000256" key="1">
    <source>
        <dbReference type="SAM" id="MobiDB-lite"/>
    </source>
</evidence>
<dbReference type="RefSeq" id="WP_153747190.1">
    <property type="nucleotide sequence ID" value="NZ_BAAADI010000014.1"/>
</dbReference>
<evidence type="ECO:0000313" key="3">
    <source>
        <dbReference type="EMBL" id="MRH19889.1"/>
    </source>
</evidence>
<gene>
    <name evidence="3" type="ORF">GH815_02690</name>
</gene>
<organism evidence="3 4">
    <name type="scientific">Rhodovulum strictum</name>
    <dbReference type="NCBI Taxonomy" id="58314"/>
    <lineage>
        <taxon>Bacteria</taxon>
        <taxon>Pseudomonadati</taxon>
        <taxon>Pseudomonadota</taxon>
        <taxon>Alphaproteobacteria</taxon>
        <taxon>Rhodobacterales</taxon>
        <taxon>Paracoccaceae</taxon>
        <taxon>Rhodovulum</taxon>
    </lineage>
</organism>
<accession>A0A844BB51</accession>
<dbReference type="EMBL" id="WJPO01000002">
    <property type="protein sequence ID" value="MRH19889.1"/>
    <property type="molecule type" value="Genomic_DNA"/>
</dbReference>
<keyword evidence="4" id="KW-1185">Reference proteome</keyword>
<feature type="transmembrane region" description="Helical" evidence="2">
    <location>
        <begin position="74"/>
        <end position="98"/>
    </location>
</feature>
<dbReference type="InterPro" id="IPR007313">
    <property type="entry name" value="FxsA"/>
</dbReference>
<keyword evidence="2" id="KW-0812">Transmembrane</keyword>
<reference evidence="3 4" key="1">
    <citation type="submission" date="2019-11" db="EMBL/GenBank/DDBJ databases">
        <title>Draft Whole-Genome sequence of the marine photosynthetic bacterium Rhodovulum strictum DSM 11289.</title>
        <authorList>
            <person name="Kyndt J.A."/>
            <person name="Meyer T.E."/>
        </authorList>
    </citation>
    <scope>NUCLEOTIDE SEQUENCE [LARGE SCALE GENOMIC DNA]</scope>
    <source>
        <strain evidence="3 4">DSM 11289</strain>
    </source>
</reference>
<dbReference type="GO" id="GO:0016020">
    <property type="term" value="C:membrane"/>
    <property type="evidence" value="ECO:0007669"/>
    <property type="project" value="InterPro"/>
</dbReference>